<reference evidence="2" key="2">
    <citation type="submission" date="2015-10" db="EMBL/GenBank/DDBJ databases">
        <title>EvidentialGene: Evidence-directed Construction of Complete mRNA Transcriptomes without Genomes.</title>
        <authorList>
            <person name="Gilbert D.G."/>
        </authorList>
    </citation>
    <scope>NUCLEOTIDE SEQUENCE</scope>
</reference>
<accession>A0A0P4YG42</accession>
<evidence type="ECO:0000313" key="1">
    <source>
        <dbReference type="EMBL" id="JAI92699.1"/>
    </source>
</evidence>
<protein>
    <submittedName>
        <fullName evidence="1">Uncharacterized protein</fullName>
    </submittedName>
</protein>
<reference evidence="1" key="1">
    <citation type="submission" date="2015-10" db="EMBL/GenBank/DDBJ databases">
        <title>Daphnia magna gene sets from two clonal populations assembled and annotated with EvidentialGene.</title>
        <authorList>
            <person name="Gilbert D."/>
            <person name="Podicheti R."/>
            <person name="Orsini L."/>
            <person name="Colbourne J."/>
            <person name="Pfrender M."/>
        </authorList>
    </citation>
    <scope>NUCLEOTIDE SEQUENCE</scope>
</reference>
<evidence type="ECO:0000313" key="2">
    <source>
        <dbReference type="EMBL" id="JAN26215.1"/>
    </source>
</evidence>
<reference evidence="1" key="3">
    <citation type="submission" date="2015-10" db="EMBL/GenBank/DDBJ databases">
        <authorList>
            <person name="Gilbert D.G."/>
        </authorList>
    </citation>
    <scope>NUCLEOTIDE SEQUENCE</scope>
</reference>
<name>A0A0P4YG42_9CRUS</name>
<proteinExistence type="predicted"/>
<dbReference type="EMBL" id="GDIQ01068522">
    <property type="protein sequence ID" value="JAN26215.1"/>
    <property type="molecule type" value="Transcribed_RNA"/>
</dbReference>
<dbReference type="AlphaFoldDB" id="A0A0P4YG42"/>
<dbReference type="EMBL" id="GDIP01230702">
    <property type="protein sequence ID" value="JAI92699.1"/>
    <property type="molecule type" value="Transcribed_RNA"/>
</dbReference>
<sequence>MEIIYCLQLKSYGLIDLEALSVEGNVDWGNGEFVFVDGSDGENVFMDRGNWEFVNMDGSNGQVVTFGLESSVISGPGQSEFLAFRGNPVRRSLVGVAKDFRSVFLAVVIDGSDGKFLLLLGFLTGGVVRLGVVPLSAAINVTLIGLAGDGDLRVFVVLLVRLFVRFVAGRSGGSNGQDSSDNKQLHVEFSYPAN</sequence>
<organism evidence="1">
    <name type="scientific">Daphnia magna</name>
    <dbReference type="NCBI Taxonomy" id="35525"/>
    <lineage>
        <taxon>Eukaryota</taxon>
        <taxon>Metazoa</taxon>
        <taxon>Ecdysozoa</taxon>
        <taxon>Arthropoda</taxon>
        <taxon>Crustacea</taxon>
        <taxon>Branchiopoda</taxon>
        <taxon>Diplostraca</taxon>
        <taxon>Cladocera</taxon>
        <taxon>Anomopoda</taxon>
        <taxon>Daphniidae</taxon>
        <taxon>Daphnia</taxon>
    </lineage>
</organism>